<feature type="transmembrane region" description="Helical" evidence="1">
    <location>
        <begin position="12"/>
        <end position="29"/>
    </location>
</feature>
<accession>A0A934HZG6</accession>
<protein>
    <submittedName>
        <fullName evidence="2">Uncharacterized protein</fullName>
    </submittedName>
</protein>
<dbReference type="EMBL" id="JAEIOS010000013">
    <property type="protein sequence ID" value="MBI8989803.1"/>
    <property type="molecule type" value="Genomic_DNA"/>
</dbReference>
<keyword evidence="1" id="KW-0812">Transmembrane</keyword>
<comment type="caution">
    <text evidence="2">The sequence shown here is derived from an EMBL/GenBank/DDBJ whole genome shotgun (WGS) entry which is preliminary data.</text>
</comment>
<keyword evidence="1" id="KW-1133">Transmembrane helix</keyword>
<dbReference type="AlphaFoldDB" id="A0A934HZG6"/>
<proteinExistence type="predicted"/>
<dbReference type="Proteomes" id="UP000645966">
    <property type="component" value="Unassembled WGS sequence"/>
</dbReference>
<gene>
    <name evidence="2" type="ORF">JDV75_08525</name>
</gene>
<organism evidence="2 3">
    <name type="scientific">Corynebacterium meridianum</name>
    <dbReference type="NCBI Taxonomy" id="2765363"/>
    <lineage>
        <taxon>Bacteria</taxon>
        <taxon>Bacillati</taxon>
        <taxon>Actinomycetota</taxon>
        <taxon>Actinomycetes</taxon>
        <taxon>Mycobacteriales</taxon>
        <taxon>Corynebacteriaceae</taxon>
        <taxon>Corynebacterium</taxon>
    </lineage>
</organism>
<evidence type="ECO:0000256" key="1">
    <source>
        <dbReference type="SAM" id="Phobius"/>
    </source>
</evidence>
<name>A0A934HZG6_9CORY</name>
<evidence type="ECO:0000313" key="3">
    <source>
        <dbReference type="Proteomes" id="UP000645966"/>
    </source>
</evidence>
<evidence type="ECO:0000313" key="2">
    <source>
        <dbReference type="EMBL" id="MBI8989803.1"/>
    </source>
</evidence>
<sequence length="58" mass="6500">MSRFSENQKVYLFLTFMLVVAVIEAALWLTGYRLVAGTVGALMGTYLLWNVGKVKNKS</sequence>
<keyword evidence="1" id="KW-0472">Membrane</keyword>
<reference evidence="2" key="1">
    <citation type="submission" date="2020-12" db="EMBL/GenBank/DDBJ databases">
        <title>Genome public.</title>
        <authorList>
            <person name="Sun Q."/>
        </authorList>
    </citation>
    <scope>NUCLEOTIDE SEQUENCE</scope>
    <source>
        <strain evidence="2">CCM 8863</strain>
    </source>
</reference>
<feature type="transmembrane region" description="Helical" evidence="1">
    <location>
        <begin position="35"/>
        <end position="52"/>
    </location>
</feature>
<dbReference type="RefSeq" id="WP_198738833.1">
    <property type="nucleotide sequence ID" value="NZ_JAEIOS010000013.1"/>
</dbReference>
<keyword evidence="3" id="KW-1185">Reference proteome</keyword>